<name>A0ABU3KB88_9BACT</name>
<evidence type="ECO:0000313" key="3">
    <source>
        <dbReference type="Proteomes" id="UP001250932"/>
    </source>
</evidence>
<protein>
    <submittedName>
        <fullName evidence="2">C1 family peptidase</fullName>
    </submittedName>
</protein>
<gene>
    <name evidence="2" type="ORF">PPG34_14545</name>
</gene>
<dbReference type="Pfam" id="PF00112">
    <property type="entry name" value="Peptidase_C1"/>
    <property type="match status" value="1"/>
</dbReference>
<keyword evidence="3" id="KW-1185">Reference proteome</keyword>
<dbReference type="InterPro" id="IPR000668">
    <property type="entry name" value="Peptidase_C1A_C"/>
</dbReference>
<dbReference type="InterPro" id="IPR038765">
    <property type="entry name" value="Papain-like_cys_pep_sf"/>
</dbReference>
<reference evidence="2 3" key="1">
    <citation type="journal article" date="2023" name="ISME J.">
        <title>Cultivation and genomic characterization of novel and ubiquitous marine nitrite-oxidizing bacteria from the Nitrospirales.</title>
        <authorList>
            <person name="Mueller A.J."/>
            <person name="Daebeler A."/>
            <person name="Herbold C.W."/>
            <person name="Kirkegaard R.H."/>
            <person name="Daims H."/>
        </authorList>
    </citation>
    <scope>NUCLEOTIDE SEQUENCE [LARGE SCALE GENOMIC DNA]</scope>
    <source>
        <strain evidence="2 3">EB</strain>
    </source>
</reference>
<dbReference type="EMBL" id="JAQOUE010000001">
    <property type="protein sequence ID" value="MDT7043573.1"/>
    <property type="molecule type" value="Genomic_DNA"/>
</dbReference>
<feature type="domain" description="Peptidase C1A papain C-terminal" evidence="1">
    <location>
        <begin position="54"/>
        <end position="254"/>
    </location>
</feature>
<dbReference type="Gene3D" id="3.90.70.10">
    <property type="entry name" value="Cysteine proteinases"/>
    <property type="match status" value="1"/>
</dbReference>
<evidence type="ECO:0000313" key="2">
    <source>
        <dbReference type="EMBL" id="MDT7043573.1"/>
    </source>
</evidence>
<dbReference type="Proteomes" id="UP001250932">
    <property type="component" value="Unassembled WGS sequence"/>
</dbReference>
<organism evidence="2 3">
    <name type="scientific">Candidatus Nitronereus thalassa</name>
    <dbReference type="NCBI Taxonomy" id="3020898"/>
    <lineage>
        <taxon>Bacteria</taxon>
        <taxon>Pseudomonadati</taxon>
        <taxon>Nitrospirota</taxon>
        <taxon>Nitrospiria</taxon>
        <taxon>Nitrospirales</taxon>
        <taxon>Nitrospiraceae</taxon>
        <taxon>Candidatus Nitronereus</taxon>
    </lineage>
</organism>
<dbReference type="InterPro" id="IPR029058">
    <property type="entry name" value="AB_hydrolase_fold"/>
</dbReference>
<accession>A0ABU3KB88</accession>
<sequence>MPTTPLKSRTLDARPDRVDLRDRRYQPLLQSLPPSFPEPQQVEQHLASYVTANRILDQGREGACTGFGLAAVINYLTWRQAVGSGLSIPETVSPRMLYHLARFYDEWPGEDYEGSSCRGAMKGWHRHGVCEENLWPYRDKGGRVRFIKPYKGWDEDAALRPLGAYYRIDKNSITDMQAAILEVGAIYVSSDVHNGWDASRWKKDPDFHIALIEPPSDRERGGHAFAIVGYTRHGFIVQNSWGTSWGTNGFAILSYSDWVENGTDAWVAVLGAPMVGAKSPHYQAPKALTRKSAEPAQFFGFLKKSDTSFQYRNSAVKPWSEDEAYRHSVVLGNNGLLLNRSIQFEGALDAFKDLMLDKPLEWLQNKNHKKLVFYAHGGLNKEEASIKRVKILGPYFEANGLYPIFFTWKTGFLESLLGIIKDDIEGTMPQEAWGDAFKTLKQAVKEAKDRAIEAICQEVLVKAIWAQMKQNAEAAAYFPKSTLGLTTSYLAQIRENHPETEIHFTGHSAGSILFGYFLDLLRKQNLPIESCTLFAPACSLEFALEHYQPAIEKKILKKPQFNLEILTDPQEQADSVGPYGKSLLYLVSRALEDFHKTPLLGMSEAWNPKTTASPTIWNERCRKHVAEWQKFWGSAPGPELLGKRQKEVWDGQGAIPLSHGSFDNDVQVITRTLSRIAGVKKLRYPVETLRGF</sequence>
<comment type="caution">
    <text evidence="2">The sequence shown here is derived from an EMBL/GenBank/DDBJ whole genome shotgun (WGS) entry which is preliminary data.</text>
</comment>
<dbReference type="CDD" id="cd02619">
    <property type="entry name" value="Peptidase_C1"/>
    <property type="match status" value="1"/>
</dbReference>
<evidence type="ECO:0000259" key="1">
    <source>
        <dbReference type="Pfam" id="PF00112"/>
    </source>
</evidence>
<dbReference type="RefSeq" id="WP_313834139.1">
    <property type="nucleotide sequence ID" value="NZ_JAQOUE010000001.1"/>
</dbReference>
<dbReference type="SUPFAM" id="SSF53474">
    <property type="entry name" value="alpha/beta-Hydrolases"/>
    <property type="match status" value="1"/>
</dbReference>
<proteinExistence type="predicted"/>
<dbReference type="SUPFAM" id="SSF54001">
    <property type="entry name" value="Cysteine proteinases"/>
    <property type="match status" value="1"/>
</dbReference>